<evidence type="ECO:0000313" key="1">
    <source>
        <dbReference type="EMBL" id="ATB39150.1"/>
    </source>
</evidence>
<dbReference type="RefSeq" id="WP_095987223.1">
    <property type="nucleotide sequence ID" value="NZ_CP022098.1"/>
</dbReference>
<protein>
    <submittedName>
        <fullName evidence="1">Uncharacterized protein</fullName>
    </submittedName>
</protein>
<name>A0A250J6I4_9BACT</name>
<sequence>MTNPLILSDAQQTIGRRWNDGQSLDQARILGLARDALDFISATGQWYPFDDSRVGGWHHGSPPAADERSTQLHEQLCKTEAFFERLLNDPTAADEQPAIQVILDALRFISSTRQHEAFAHFLEHLEANAPPYVMAAFDSREEAEAWLQKHPSPPLFAEVLIGNKPHDVVYVRETNFRRLPWNRRLHQYLSWLEEFDPPDAEASFSTLEEAEAWLMRQAHPAKRTWVKVAGEFYLAVYYSNINHRALFPMSMAVRGSKELKSS</sequence>
<evidence type="ECO:0000313" key="2">
    <source>
        <dbReference type="Proteomes" id="UP000217257"/>
    </source>
</evidence>
<dbReference type="EMBL" id="CP022098">
    <property type="protein sequence ID" value="ATB39150.1"/>
    <property type="molecule type" value="Genomic_DNA"/>
</dbReference>
<proteinExistence type="predicted"/>
<dbReference type="KEGG" id="cfus:CYFUS_004591"/>
<dbReference type="AlphaFoldDB" id="A0A250J6I4"/>
<reference evidence="1 2" key="1">
    <citation type="submission" date="2017-06" db="EMBL/GenBank/DDBJ databases">
        <title>Sequencing and comparative analysis of myxobacterial genomes.</title>
        <authorList>
            <person name="Rupp O."/>
            <person name="Goesmann A."/>
            <person name="Sogaard-Andersen L."/>
        </authorList>
    </citation>
    <scope>NUCLEOTIDE SEQUENCE [LARGE SCALE GENOMIC DNA]</scope>
    <source>
        <strain evidence="1 2">DSM 52655</strain>
    </source>
</reference>
<dbReference type="Proteomes" id="UP000217257">
    <property type="component" value="Chromosome"/>
</dbReference>
<accession>A0A250J6I4</accession>
<organism evidence="1 2">
    <name type="scientific">Cystobacter fuscus</name>
    <dbReference type="NCBI Taxonomy" id="43"/>
    <lineage>
        <taxon>Bacteria</taxon>
        <taxon>Pseudomonadati</taxon>
        <taxon>Myxococcota</taxon>
        <taxon>Myxococcia</taxon>
        <taxon>Myxococcales</taxon>
        <taxon>Cystobacterineae</taxon>
        <taxon>Archangiaceae</taxon>
        <taxon>Cystobacter</taxon>
    </lineage>
</organism>
<gene>
    <name evidence="1" type="ORF">CYFUS_004591</name>
</gene>